<dbReference type="InterPro" id="IPR051057">
    <property type="entry name" value="PI-PLC_domain"/>
</dbReference>
<accession>A0A9P4IKR9</accession>
<name>A0A9P4IKR9_9PEZI</name>
<comment type="caution">
    <text evidence="2">The sequence shown here is derived from an EMBL/GenBank/DDBJ whole genome shotgun (WGS) entry which is preliminary data.</text>
</comment>
<dbReference type="Gene3D" id="3.20.20.190">
    <property type="entry name" value="Phosphatidylinositol (PI) phosphodiesterase"/>
    <property type="match status" value="1"/>
</dbReference>
<evidence type="ECO:0000256" key="1">
    <source>
        <dbReference type="SAM" id="MobiDB-lite"/>
    </source>
</evidence>
<evidence type="ECO:0000313" key="2">
    <source>
        <dbReference type="EMBL" id="KAF2101078.1"/>
    </source>
</evidence>
<evidence type="ECO:0000313" key="3">
    <source>
        <dbReference type="Proteomes" id="UP000799772"/>
    </source>
</evidence>
<dbReference type="Pfam" id="PF26146">
    <property type="entry name" value="PI-PLC_X"/>
    <property type="match status" value="1"/>
</dbReference>
<feature type="non-terminal residue" evidence="2">
    <location>
        <position position="1"/>
    </location>
</feature>
<dbReference type="AlphaFoldDB" id="A0A9P4IKR9"/>
<dbReference type="CDD" id="cd08588">
    <property type="entry name" value="PI-PLCc_At5g67130_like"/>
    <property type="match status" value="1"/>
</dbReference>
<sequence>TGSVTYLSVSSTRTESTTGSGKSSNSSATGSISTSTSSSISLTLLSGGGTTANSTTLSSTSTSTSASPTNTQPCNGYPEFCARKYSNITEVCAHNSPFVKQGNAASNQELGVTTQLNDGIRMLQGQTHYENETLYFCHTSCDILNVGTVEDYLKEVTNWVAQHPYDVVTILLGNSDNVNVNNFTAPIQNSGLGRYVYEPPEVPMGLDDWPMLSEMIFTQKRVVFFLDYGANQTAVPYVLDEFSQMWETPFSPTNPAFPCTVDRPPKLSDEDAKARLYMANHNLNVAIDLSGAELLIPNTANLTQTNTAFGPISLGNMSARCRTDWGRPPNFLLVDYYNQPYNNGTVFQVAATMNNVTYNGRCCGTDSQSA</sequence>
<dbReference type="PANTHER" id="PTHR13593">
    <property type="match status" value="1"/>
</dbReference>
<dbReference type="EMBL" id="ML978124">
    <property type="protein sequence ID" value="KAF2101078.1"/>
    <property type="molecule type" value="Genomic_DNA"/>
</dbReference>
<dbReference type="GO" id="GO:0006629">
    <property type="term" value="P:lipid metabolic process"/>
    <property type="evidence" value="ECO:0007669"/>
    <property type="project" value="InterPro"/>
</dbReference>
<feature type="non-terminal residue" evidence="2">
    <location>
        <position position="370"/>
    </location>
</feature>
<proteinExistence type="predicted"/>
<dbReference type="InterPro" id="IPR017946">
    <property type="entry name" value="PLC-like_Pdiesterase_TIM-brl"/>
</dbReference>
<protein>
    <submittedName>
        <fullName evidence="2">PLC-like phosphodiesterase</fullName>
    </submittedName>
</protein>
<feature type="region of interest" description="Disordered" evidence="1">
    <location>
        <begin position="1"/>
        <end position="34"/>
    </location>
</feature>
<keyword evidence="3" id="KW-1185">Reference proteome</keyword>
<gene>
    <name evidence="2" type="ORF">NA57DRAFT_17089</name>
</gene>
<organism evidence="2 3">
    <name type="scientific">Rhizodiscina lignyota</name>
    <dbReference type="NCBI Taxonomy" id="1504668"/>
    <lineage>
        <taxon>Eukaryota</taxon>
        <taxon>Fungi</taxon>
        <taxon>Dikarya</taxon>
        <taxon>Ascomycota</taxon>
        <taxon>Pezizomycotina</taxon>
        <taxon>Dothideomycetes</taxon>
        <taxon>Pleosporomycetidae</taxon>
        <taxon>Aulographales</taxon>
        <taxon>Rhizodiscinaceae</taxon>
        <taxon>Rhizodiscina</taxon>
    </lineage>
</organism>
<dbReference type="Proteomes" id="UP000799772">
    <property type="component" value="Unassembled WGS sequence"/>
</dbReference>
<feature type="compositionally biased region" description="Low complexity" evidence="1">
    <location>
        <begin position="7"/>
        <end position="34"/>
    </location>
</feature>
<dbReference type="GO" id="GO:0008081">
    <property type="term" value="F:phosphoric diester hydrolase activity"/>
    <property type="evidence" value="ECO:0007669"/>
    <property type="project" value="InterPro"/>
</dbReference>
<dbReference type="OrthoDB" id="7984201at2759"/>
<dbReference type="SUPFAM" id="SSF51695">
    <property type="entry name" value="PLC-like phosphodiesterases"/>
    <property type="match status" value="1"/>
</dbReference>
<reference evidence="2" key="1">
    <citation type="journal article" date="2020" name="Stud. Mycol.">
        <title>101 Dothideomycetes genomes: a test case for predicting lifestyles and emergence of pathogens.</title>
        <authorList>
            <person name="Haridas S."/>
            <person name="Albert R."/>
            <person name="Binder M."/>
            <person name="Bloem J."/>
            <person name="Labutti K."/>
            <person name="Salamov A."/>
            <person name="Andreopoulos B."/>
            <person name="Baker S."/>
            <person name="Barry K."/>
            <person name="Bills G."/>
            <person name="Bluhm B."/>
            <person name="Cannon C."/>
            <person name="Castanera R."/>
            <person name="Culley D."/>
            <person name="Daum C."/>
            <person name="Ezra D."/>
            <person name="Gonzalez J."/>
            <person name="Henrissat B."/>
            <person name="Kuo A."/>
            <person name="Liang C."/>
            <person name="Lipzen A."/>
            <person name="Lutzoni F."/>
            <person name="Magnuson J."/>
            <person name="Mondo S."/>
            <person name="Nolan M."/>
            <person name="Ohm R."/>
            <person name="Pangilinan J."/>
            <person name="Park H.-J."/>
            <person name="Ramirez L."/>
            <person name="Alfaro M."/>
            <person name="Sun H."/>
            <person name="Tritt A."/>
            <person name="Yoshinaga Y."/>
            <person name="Zwiers L.-H."/>
            <person name="Turgeon B."/>
            <person name="Goodwin S."/>
            <person name="Spatafora J."/>
            <person name="Crous P."/>
            <person name="Grigoriev I."/>
        </authorList>
    </citation>
    <scope>NUCLEOTIDE SEQUENCE</scope>
    <source>
        <strain evidence="2">CBS 133067</strain>
    </source>
</reference>
<dbReference type="PANTHER" id="PTHR13593:SF140">
    <property type="entry name" value="PLC-LIKE PHOSPHODIESTERASE"/>
    <property type="match status" value="1"/>
</dbReference>